<protein>
    <recommendedName>
        <fullName evidence="3">TIGR03016 family PEP-CTERM system-associated outer membrane protein</fullName>
    </recommendedName>
</protein>
<accession>A0AAV3V0S8</accession>
<reference evidence="1 2" key="1">
    <citation type="journal article" date="2017" name="Antonie Van Leeuwenhoek">
        <title>Rhizobium rhizosphaerae sp. nov., a novel species isolated from rice rhizosphere.</title>
        <authorList>
            <person name="Zhao J.J."/>
            <person name="Zhang J."/>
            <person name="Zhang R.J."/>
            <person name="Zhang C.W."/>
            <person name="Yin H.Q."/>
            <person name="Zhang X.X."/>
        </authorList>
    </citation>
    <scope>NUCLEOTIDE SEQUENCE [LARGE SCALE GENOMIC DNA]</scope>
    <source>
        <strain evidence="1 2">S18K6</strain>
    </source>
</reference>
<comment type="caution">
    <text evidence="1">The sequence shown here is derived from an EMBL/GenBank/DDBJ whole genome shotgun (WGS) entry which is preliminary data.</text>
</comment>
<evidence type="ECO:0000313" key="2">
    <source>
        <dbReference type="Proteomes" id="UP000006320"/>
    </source>
</evidence>
<name>A0AAV3V0S8_9ALTE</name>
<dbReference type="SUPFAM" id="SSF56935">
    <property type="entry name" value="Porins"/>
    <property type="match status" value="1"/>
</dbReference>
<dbReference type="InterPro" id="IPR023614">
    <property type="entry name" value="Porin_dom_sf"/>
</dbReference>
<sequence>MMRTTAFSKPNKLVIAISVACWFPGGLYAADLKFLPSISTTGYVYDTKTGNEPSTGTEAVSVSPKLVSYFAGKRASGSLVLENTTVEQKSSEPNTDKSFTELSYSSGISIIEDVLSLSLAGSQNYRVIDTSQSYISDKVLSSGALSKVSSHNAQLSFVTPNPRYIGMAVQSGYSKTKSNETLGSLTNLNSEGYTASAQIYQGRRLQSLSFLLSSQFSDTKRESTSDLTSTLTSANIGFKFTDDYSLIVTATDRKYDIDENSITTANRQNLDTTSYGAGIRWQPSDDRFIDVTYNNLDEGDNNSRYVGLNTQWAFSKRTFLGFTYDKNFYGDAYDMDFAYKLKSFKTQASYSESVTSYSRLSIVEGTSSLFVCPIGSTEFAECFQPTSIEYVLQAGEEFRSLNSFTTDITDETLFRKSGQISFGFNKRRLSASLNLNYNRTEYLESAREQDSRVATLNIAYQLGRRNDISLTTSYSTIDYSDTDRQNDVLNIRASFTRALSRDMKLTVSARYVDRETEDDSRDITDSRLTASLNYRF</sequence>
<evidence type="ECO:0000313" key="1">
    <source>
        <dbReference type="EMBL" id="GAC10828.1"/>
    </source>
</evidence>
<evidence type="ECO:0008006" key="3">
    <source>
        <dbReference type="Google" id="ProtNLM"/>
    </source>
</evidence>
<proteinExistence type="predicted"/>
<gene>
    <name evidence="1" type="ORF">GCHA_2885</name>
</gene>
<dbReference type="RefSeq" id="WP_007989097.1">
    <property type="nucleotide sequence ID" value="NZ_BAEM01000034.1"/>
</dbReference>
<dbReference type="Gene3D" id="2.40.160.10">
    <property type="entry name" value="Porin"/>
    <property type="match status" value="1"/>
</dbReference>
<organism evidence="1 2">
    <name type="scientific">Paraglaciecola chathamensis S18K6</name>
    <dbReference type="NCBI Taxonomy" id="1127672"/>
    <lineage>
        <taxon>Bacteria</taxon>
        <taxon>Pseudomonadati</taxon>
        <taxon>Pseudomonadota</taxon>
        <taxon>Gammaproteobacteria</taxon>
        <taxon>Alteromonadales</taxon>
        <taxon>Alteromonadaceae</taxon>
        <taxon>Paraglaciecola</taxon>
    </lineage>
</organism>
<dbReference type="Proteomes" id="UP000006320">
    <property type="component" value="Unassembled WGS sequence"/>
</dbReference>
<dbReference type="AlphaFoldDB" id="A0AAV3V0S8"/>
<dbReference type="EMBL" id="BAEM01000034">
    <property type="protein sequence ID" value="GAC10828.1"/>
    <property type="molecule type" value="Genomic_DNA"/>
</dbReference>